<dbReference type="GO" id="GO:0005886">
    <property type="term" value="C:plasma membrane"/>
    <property type="evidence" value="ECO:0007669"/>
    <property type="project" value="InterPro"/>
</dbReference>
<dbReference type="InterPro" id="IPR010445">
    <property type="entry name" value="LapA_dom"/>
</dbReference>
<dbReference type="Pfam" id="PF06305">
    <property type="entry name" value="LapA_dom"/>
    <property type="match status" value="1"/>
</dbReference>
<organism evidence="8 9">
    <name type="scientific">Candidatus Roizmanbacteria bacterium RIFCSPHIGHO2_02_FULL_37_24</name>
    <dbReference type="NCBI Taxonomy" id="1802037"/>
    <lineage>
        <taxon>Bacteria</taxon>
        <taxon>Candidatus Roizmaniibacteriota</taxon>
    </lineage>
</organism>
<comment type="caution">
    <text evidence="8">The sequence shown here is derived from an EMBL/GenBank/DDBJ whole genome shotgun (WGS) entry which is preliminary data.</text>
</comment>
<evidence type="ECO:0000259" key="7">
    <source>
        <dbReference type="Pfam" id="PF06305"/>
    </source>
</evidence>
<keyword evidence="4 6" id="KW-0472">Membrane</keyword>
<dbReference type="EMBL" id="MFZM01000030">
    <property type="protein sequence ID" value="OGK22895.1"/>
    <property type="molecule type" value="Genomic_DNA"/>
</dbReference>
<dbReference type="Proteomes" id="UP000177159">
    <property type="component" value="Unassembled WGS sequence"/>
</dbReference>
<keyword evidence="5" id="KW-0175">Coiled coil</keyword>
<keyword evidence="3 6" id="KW-1133">Transmembrane helix</keyword>
<proteinExistence type="predicted"/>
<protein>
    <recommendedName>
        <fullName evidence="7">Lipopolysaccharide assembly protein A domain-containing protein</fullName>
    </recommendedName>
</protein>
<evidence type="ECO:0000256" key="1">
    <source>
        <dbReference type="ARBA" id="ARBA00022475"/>
    </source>
</evidence>
<reference evidence="8 9" key="1">
    <citation type="journal article" date="2016" name="Nat. Commun.">
        <title>Thousands of microbial genomes shed light on interconnected biogeochemical processes in an aquifer system.</title>
        <authorList>
            <person name="Anantharaman K."/>
            <person name="Brown C.T."/>
            <person name="Hug L.A."/>
            <person name="Sharon I."/>
            <person name="Castelle C.J."/>
            <person name="Probst A.J."/>
            <person name="Thomas B.C."/>
            <person name="Singh A."/>
            <person name="Wilkins M.J."/>
            <person name="Karaoz U."/>
            <person name="Brodie E.L."/>
            <person name="Williams K.H."/>
            <person name="Hubbard S.S."/>
            <person name="Banfield J.F."/>
        </authorList>
    </citation>
    <scope>NUCLEOTIDE SEQUENCE [LARGE SCALE GENOMIC DNA]</scope>
</reference>
<accession>A0A1F7GVQ4</accession>
<keyword evidence="1" id="KW-1003">Cell membrane</keyword>
<evidence type="ECO:0000256" key="6">
    <source>
        <dbReference type="SAM" id="Phobius"/>
    </source>
</evidence>
<feature type="transmembrane region" description="Helical" evidence="6">
    <location>
        <begin position="37"/>
        <end position="60"/>
    </location>
</feature>
<sequence length="112" mass="12248">MPTLILVVLSGILAALFATQNTDPVSIIVASYTLNDIPMYLIVLGSLLLGLLLSSIISLVNSISSSFTLHGKDAKIKETKKTLVELTKQIHQLELENARLKEHTTFTDEKSL</sequence>
<gene>
    <name evidence="8" type="ORF">A3C24_03455</name>
</gene>
<dbReference type="AlphaFoldDB" id="A0A1F7GVQ4"/>
<keyword evidence="2 6" id="KW-0812">Transmembrane</keyword>
<feature type="domain" description="Lipopolysaccharide assembly protein A" evidence="7">
    <location>
        <begin position="20"/>
        <end position="83"/>
    </location>
</feature>
<evidence type="ECO:0000313" key="9">
    <source>
        <dbReference type="Proteomes" id="UP000177159"/>
    </source>
</evidence>
<evidence type="ECO:0000256" key="4">
    <source>
        <dbReference type="ARBA" id="ARBA00023136"/>
    </source>
</evidence>
<feature type="coiled-coil region" evidence="5">
    <location>
        <begin position="76"/>
        <end position="103"/>
    </location>
</feature>
<name>A0A1F7GVQ4_9BACT</name>
<evidence type="ECO:0000256" key="2">
    <source>
        <dbReference type="ARBA" id="ARBA00022692"/>
    </source>
</evidence>
<evidence type="ECO:0000256" key="5">
    <source>
        <dbReference type="SAM" id="Coils"/>
    </source>
</evidence>
<evidence type="ECO:0000313" key="8">
    <source>
        <dbReference type="EMBL" id="OGK22895.1"/>
    </source>
</evidence>
<evidence type="ECO:0000256" key="3">
    <source>
        <dbReference type="ARBA" id="ARBA00022989"/>
    </source>
</evidence>